<feature type="compositionally biased region" description="Basic residues" evidence="1">
    <location>
        <begin position="1382"/>
        <end position="1403"/>
    </location>
</feature>
<evidence type="ECO:0000313" key="4">
    <source>
        <dbReference type="Proteomes" id="UP000268350"/>
    </source>
</evidence>
<feature type="region of interest" description="Disordered" evidence="1">
    <location>
        <begin position="1321"/>
        <end position="1418"/>
    </location>
</feature>
<feature type="compositionally biased region" description="Gly residues" evidence="1">
    <location>
        <begin position="1553"/>
        <end position="1562"/>
    </location>
</feature>
<feature type="compositionally biased region" description="Low complexity" evidence="1">
    <location>
        <begin position="153"/>
        <end position="183"/>
    </location>
</feature>
<feature type="compositionally biased region" description="Polar residues" evidence="1">
    <location>
        <begin position="1041"/>
        <end position="1055"/>
    </location>
</feature>
<feature type="compositionally biased region" description="Basic and acidic residues" evidence="1">
    <location>
        <begin position="1803"/>
        <end position="1816"/>
    </location>
</feature>
<feature type="compositionally biased region" description="Low complexity" evidence="1">
    <location>
        <begin position="21"/>
        <end position="61"/>
    </location>
</feature>
<evidence type="ECO:0000256" key="1">
    <source>
        <dbReference type="SAM" id="MobiDB-lite"/>
    </source>
</evidence>
<dbReference type="Proteomes" id="UP000268350">
    <property type="component" value="Unassembled WGS sequence"/>
</dbReference>
<feature type="compositionally biased region" description="Low complexity" evidence="1">
    <location>
        <begin position="995"/>
        <end position="1005"/>
    </location>
</feature>
<feature type="domain" description="PEHE" evidence="2">
    <location>
        <begin position="1150"/>
        <end position="1619"/>
    </location>
</feature>
<feature type="compositionally biased region" description="Low complexity" evidence="1">
    <location>
        <begin position="1066"/>
        <end position="1079"/>
    </location>
</feature>
<dbReference type="PANTHER" id="PTHR22443">
    <property type="entry name" value="NON-SPECIFIC LETHAL 1, ISOFORM M"/>
    <property type="match status" value="1"/>
</dbReference>
<dbReference type="OMA" id="RAMCRHT"/>
<evidence type="ECO:0000259" key="2">
    <source>
        <dbReference type="SMART" id="SM01300"/>
    </source>
</evidence>
<feature type="compositionally biased region" description="Polar residues" evidence="1">
    <location>
        <begin position="1006"/>
        <end position="1031"/>
    </location>
</feature>
<feature type="compositionally biased region" description="Acidic residues" evidence="1">
    <location>
        <begin position="1722"/>
        <end position="1742"/>
    </location>
</feature>
<reference evidence="4" key="1">
    <citation type="submission" date="2018-01" db="EMBL/GenBank/DDBJ databases">
        <authorList>
            <person name="Alioto T."/>
            <person name="Alioto T."/>
        </authorList>
    </citation>
    <scope>NUCLEOTIDE SEQUENCE [LARGE SCALE GENOMIC DNA]</scope>
</reference>
<dbReference type="InterPro" id="IPR029332">
    <property type="entry name" value="PEHE_dom"/>
</dbReference>
<name>A0A3B0JQU9_DROGU</name>
<dbReference type="SMART" id="SM01300">
    <property type="entry name" value="PEHE"/>
    <property type="match status" value="1"/>
</dbReference>
<feature type="compositionally biased region" description="Acidic residues" evidence="1">
    <location>
        <begin position="1483"/>
        <end position="1495"/>
    </location>
</feature>
<feature type="compositionally biased region" description="Low complexity" evidence="1">
    <location>
        <begin position="80"/>
        <end position="116"/>
    </location>
</feature>
<dbReference type="InterPro" id="IPR026180">
    <property type="entry name" value="NSL1"/>
</dbReference>
<feature type="compositionally biased region" description="Pro residues" evidence="1">
    <location>
        <begin position="1184"/>
        <end position="1193"/>
    </location>
</feature>
<feature type="compositionally biased region" description="Polar residues" evidence="1">
    <location>
        <begin position="193"/>
        <end position="208"/>
    </location>
</feature>
<feature type="compositionally biased region" description="Low complexity" evidence="1">
    <location>
        <begin position="962"/>
        <end position="984"/>
    </location>
</feature>
<keyword evidence="4" id="KW-1185">Reference proteome</keyword>
<feature type="compositionally biased region" description="Polar residues" evidence="1">
    <location>
        <begin position="388"/>
        <end position="398"/>
    </location>
</feature>
<dbReference type="STRING" id="7266.A0A3B0JQU9"/>
<protein>
    <submittedName>
        <fullName evidence="3">Blast:KAT8 regulatory NSL complex subunit 1</fullName>
    </submittedName>
</protein>
<feature type="region of interest" description="Disordered" evidence="1">
    <location>
        <begin position="1"/>
        <end position="208"/>
    </location>
</feature>
<evidence type="ECO:0000313" key="3">
    <source>
        <dbReference type="EMBL" id="SPP84544.1"/>
    </source>
</evidence>
<feature type="region of interest" description="Disordered" evidence="1">
    <location>
        <begin position="936"/>
        <end position="1122"/>
    </location>
</feature>
<feature type="region of interest" description="Disordered" evidence="1">
    <location>
        <begin position="1644"/>
        <end position="1742"/>
    </location>
</feature>
<feature type="region of interest" description="Disordered" evidence="1">
    <location>
        <begin position="1452"/>
        <end position="1622"/>
    </location>
</feature>
<feature type="region of interest" description="Disordered" evidence="1">
    <location>
        <begin position="1159"/>
        <end position="1201"/>
    </location>
</feature>
<feature type="compositionally biased region" description="Low complexity" evidence="1">
    <location>
        <begin position="1167"/>
        <end position="1183"/>
    </location>
</feature>
<feature type="compositionally biased region" description="Polar residues" evidence="1">
    <location>
        <begin position="358"/>
        <end position="370"/>
    </location>
</feature>
<feature type="compositionally biased region" description="Basic and acidic residues" evidence="1">
    <location>
        <begin position="1505"/>
        <end position="1515"/>
    </location>
</feature>
<feature type="region of interest" description="Disordered" evidence="1">
    <location>
        <begin position="1780"/>
        <end position="1816"/>
    </location>
</feature>
<dbReference type="GO" id="GO:0044545">
    <property type="term" value="C:NSL complex"/>
    <property type="evidence" value="ECO:0007669"/>
    <property type="project" value="TreeGrafter"/>
</dbReference>
<sequence length="1816" mass="195980">MAPALTAEPLSTKEKLTSAASPSVVVKKPATPTPATATTRVTRSSKEAAAAASAATKAAAAVVPQRVPSSRISNNKRKLSGGNNSSNKQQNNDTMGLSTAPTPHTTTTTTTTTTSTGSVFAEAEAEAEAATGASVPPISDADVASTSATVLLESESPAPQESESPAPQESESPAPQESDSPPSTDVPPATATIEHNNNNSSGSRASKDNSTAQLLAHLNSDFVETISAEICLRKTLPEVSLSKEPAPSAVALTGAETAVEVAETVAEVEVETEAVTGESTTDVPEPETQIDLIQSMELEQPATTTASVEELPKIDTDNIEERLSQLDGNASTILVELPSVQLDHEQGQVQVEVVIPATPTTPSRQQVQQDPRSEQLPGILASPLPGQRHSTAASALNASQLTPQSTSSSTNFLKDATAGVVLEDPDIEEVLKALKTFEGNHVINPDMCDFNFFSEVWEEPPQATAVTQRSFTPQYTQNPIGGHSGIITSHVPTADSMAECQKSMEHQQQMLTRKMEHLFRRMRKIQARQMCSHTSDEVAGIMEWAARTSHKTPNPVRSDTLSEQETTVQSIVSGRPRPDFWVHQTKHPVPANQMASILRSIATAARHQQICHTPSGGSATLAPSSTWYNSASCAAAVPAKARRGKNQLETSAGAASTSMAAAAVIEQKTPGLHEIIPCFDTHVTNELTHVSGLLHNEMREIQNAIDSDATESSSGGESADEMVTYNNNEQKSLTIARRAVWTYSKDRANIALRWSWLCSQMADLEGRKRQYREMYIDLTQAKGAVELEPMQVQQPANGYKEEPSSEWQCSRARPLMLSKFRKRSLFQTTGIHTISKKAARPSNIKCGCQWPQIPCALCTGRPDPTAPRELAEMMMPANRVALLDPGYHPVLSFDTDVTQSVHFEAVSRQGDWQQRVSRCQAKTVVKGVHRAEREAIAASNSAARRPGDLIKRRYIRRKERNNNNNNNNNSNSNKDATTTAAAATGLGDSGNGTATSTSSTPSTTPLVANTSRRQQTQPPIGMNASSISWPDSRQRQRQRHLSPSSAATAPQISNSDAKRRRTSTKNSSSNSNSNAPNNSHLNGYSDQSGVGVGGDLRSSSRSRHASPTHNQRTERTTERRHRPVYDIDNIVIPYSIAAQTKVEILPYKEIPTPKWRVVDSETDNTTPAEPAASSTDDSTAAPAPAAPPAPPLPTQTEIKSGGNGIVPAVAAAAGITLNEQKPQAQSVPGQPSKVNGLKKLQQNTKHNINNNNNNNNGLVNGNIRKEKAEACEQKNVPPQLQDKEKEKAVLQVLAGQAKANVRNEDILSAVGLENDIQSSLMTDKKDIQPTASDLKDIPSTLSDQKDMQSSSSDKKDIQSSTSDEKDNQPSTSNHRELLQSKASRKKSARAKRKCLKKKKHRPNGKIAKATATVTKEEAATETAAAAGATRVEEKSKPHLIEGVRIATVEPMAKRPKLQLAKGGEGDKPKTNGGQSIAPIVQLDPEEDDEDEDTSDEAYAGRHHLAQIEERQRFETYLKFPWSTRPRANRRVDSRAESSGANTPDSASPAPHLAGGGGAGGLGDNESIPSPLAHPLEGFNDNGEMVATTVRPQARRRTTSSKLKDQMERRSATPDIKDTFIEPSPFEPLIFPLAEDVYQKMLSERYAPPKQEVLKPEVKRTKSKSTSSNGDGGSASAGKSKRRSSKTKTKLVNGQFNGQLNGHQTADAADAAAATPAKINGGMDEEVEDDMDDGVDFDPDPDDMLMEELEEDYPKHHLAPLDDDEMHGDDDLYNSAIDAYLGDQEALEEDMADDPFGDDDPNDPEWKTRSDGPRKRL</sequence>
<feature type="compositionally biased region" description="Polar residues" evidence="1">
    <location>
        <begin position="1691"/>
        <end position="1703"/>
    </location>
</feature>
<organism evidence="3 4">
    <name type="scientific">Drosophila guanche</name>
    <name type="common">Fruit fly</name>
    <dbReference type="NCBI Taxonomy" id="7266"/>
    <lineage>
        <taxon>Eukaryota</taxon>
        <taxon>Metazoa</taxon>
        <taxon>Ecdysozoa</taxon>
        <taxon>Arthropoda</taxon>
        <taxon>Hexapoda</taxon>
        <taxon>Insecta</taxon>
        <taxon>Pterygota</taxon>
        <taxon>Neoptera</taxon>
        <taxon>Endopterygota</taxon>
        <taxon>Diptera</taxon>
        <taxon>Brachycera</taxon>
        <taxon>Muscomorpha</taxon>
        <taxon>Ephydroidea</taxon>
        <taxon>Drosophilidae</taxon>
        <taxon>Drosophila</taxon>
        <taxon>Sophophora</taxon>
    </lineage>
</organism>
<feature type="compositionally biased region" description="Basic residues" evidence="1">
    <location>
        <begin position="1678"/>
        <end position="1688"/>
    </location>
</feature>
<feature type="compositionally biased region" description="Low complexity" evidence="1">
    <location>
        <begin position="399"/>
        <end position="410"/>
    </location>
</feature>
<dbReference type="GO" id="GO:0035035">
    <property type="term" value="F:histone acetyltransferase binding"/>
    <property type="evidence" value="ECO:0007669"/>
    <property type="project" value="TreeGrafter"/>
</dbReference>
<proteinExistence type="predicted"/>
<feature type="compositionally biased region" description="Basic and acidic residues" evidence="1">
    <location>
        <begin position="1601"/>
        <end position="1619"/>
    </location>
</feature>
<feature type="region of interest" description="Disordered" evidence="1">
    <location>
        <begin position="357"/>
        <end position="410"/>
    </location>
</feature>
<dbReference type="OrthoDB" id="6022640at2759"/>
<gene>
    <name evidence="3" type="ORF">DGUA_6G017150</name>
</gene>
<feature type="compositionally biased region" description="Basic and acidic residues" evidence="1">
    <location>
        <begin position="1352"/>
        <end position="1378"/>
    </location>
</feature>
<feature type="compositionally biased region" description="Polar residues" evidence="1">
    <location>
        <begin position="1536"/>
        <end position="1545"/>
    </location>
</feature>
<dbReference type="EMBL" id="OUUW01000008">
    <property type="protein sequence ID" value="SPP84544.1"/>
    <property type="molecule type" value="Genomic_DNA"/>
</dbReference>
<dbReference type="PANTHER" id="PTHR22443:SF18">
    <property type="entry name" value="NON-SPECIFIC LETHAL 1, ISOFORM M"/>
    <property type="match status" value="1"/>
</dbReference>
<feature type="compositionally biased region" description="Acidic residues" evidence="1">
    <location>
        <begin position="1784"/>
        <end position="1802"/>
    </location>
</feature>
<accession>A0A3B0JQU9</accession>